<feature type="transmembrane region" description="Helical" evidence="1">
    <location>
        <begin position="61"/>
        <end position="87"/>
    </location>
</feature>
<comment type="caution">
    <text evidence="3">The sequence shown here is derived from an EMBL/GenBank/DDBJ whole genome shotgun (WGS) entry which is preliminary data.</text>
</comment>
<organism evidence="3 4">
    <name type="scientific">Lysinibacillus xylanilyticus</name>
    <dbReference type="NCBI Taxonomy" id="582475"/>
    <lineage>
        <taxon>Bacteria</taxon>
        <taxon>Bacillati</taxon>
        <taxon>Bacillota</taxon>
        <taxon>Bacilli</taxon>
        <taxon>Bacillales</taxon>
        <taxon>Bacillaceae</taxon>
        <taxon>Lysinibacillus</taxon>
    </lineage>
</organism>
<sequence>MKQKLSPISAKERIETLDVLRGFALLGIILANIVWFLYPAYMQEDLSFKNEWTSFWNQADYTVHTILSMFVDGKFVMLFSMLFGFGMVIMQERAAAKQLNFWGIYSRRLIALFIFGCIHAYFIWFGDILTDYAILGLLLLFMHKLKANAMLIISITLYSLYFGFLTLGALSSDSTMMSITMSEGSRQLMQFTIDTHQNGSIQELMNANFMERTFYTMRNGLYVLSLGNPIFYLFTNLPYLLMFLFGAAVAKKKWLHRFEEYRKGFFVTWLLTFIFGGTLCWILPFLSDNLLAVQYISSPLLTIFYAISLIFIYHTVKGKKVLQWLAFPGRMAFTNYIGQSIICTFLFGPFAFGVYGKLHLTTAIIIAIVIFVFQIIISKLWLSKFRFGPLEYVWRLFTYLGINKKSKNV</sequence>
<protein>
    <submittedName>
        <fullName evidence="3">DUF418 domain-containing protein</fullName>
    </submittedName>
</protein>
<evidence type="ECO:0000259" key="2">
    <source>
        <dbReference type="Pfam" id="PF04235"/>
    </source>
</evidence>
<feature type="transmembrane region" description="Helical" evidence="1">
    <location>
        <begin position="149"/>
        <end position="170"/>
    </location>
</feature>
<feature type="domain" description="DUF418" evidence="2">
    <location>
        <begin position="250"/>
        <end position="400"/>
    </location>
</feature>
<keyword evidence="4" id="KW-1185">Reference proteome</keyword>
<dbReference type="PANTHER" id="PTHR30590:SF2">
    <property type="entry name" value="INNER MEMBRANE PROTEIN"/>
    <property type="match status" value="1"/>
</dbReference>
<dbReference type="EMBL" id="JAMDLZ010000001">
    <property type="protein sequence ID" value="MCY9545412.1"/>
    <property type="molecule type" value="Genomic_DNA"/>
</dbReference>
<keyword evidence="1" id="KW-1133">Transmembrane helix</keyword>
<evidence type="ECO:0000313" key="3">
    <source>
        <dbReference type="EMBL" id="MCY9545412.1"/>
    </source>
</evidence>
<reference evidence="3 4" key="1">
    <citation type="submission" date="2022-05" db="EMBL/GenBank/DDBJ databases">
        <title>Genome Sequencing of Bee-Associated Microbes.</title>
        <authorList>
            <person name="Dunlap C."/>
        </authorList>
    </citation>
    <scope>NUCLEOTIDE SEQUENCE [LARGE SCALE GENOMIC DNA]</scope>
    <source>
        <strain evidence="3 4">NRRL BD-083</strain>
    </source>
</reference>
<dbReference type="RefSeq" id="WP_268635658.1">
    <property type="nucleotide sequence ID" value="NZ_JAMDLZ010000001.1"/>
</dbReference>
<keyword evidence="1" id="KW-0472">Membrane</keyword>
<dbReference type="PANTHER" id="PTHR30590">
    <property type="entry name" value="INNER MEMBRANE PROTEIN"/>
    <property type="match status" value="1"/>
</dbReference>
<feature type="transmembrane region" description="Helical" evidence="1">
    <location>
        <begin position="292"/>
        <end position="313"/>
    </location>
</feature>
<feature type="transmembrane region" description="Helical" evidence="1">
    <location>
        <begin position="266"/>
        <end position="286"/>
    </location>
</feature>
<evidence type="ECO:0000256" key="1">
    <source>
        <dbReference type="SAM" id="Phobius"/>
    </source>
</evidence>
<feature type="transmembrane region" description="Helical" evidence="1">
    <location>
        <begin position="333"/>
        <end position="352"/>
    </location>
</feature>
<accession>A0ABT4EIC9</accession>
<feature type="transmembrane region" description="Helical" evidence="1">
    <location>
        <begin position="99"/>
        <end position="115"/>
    </location>
</feature>
<keyword evidence="1" id="KW-0812">Transmembrane</keyword>
<dbReference type="Pfam" id="PF04235">
    <property type="entry name" value="DUF418"/>
    <property type="match status" value="1"/>
</dbReference>
<dbReference type="InterPro" id="IPR007349">
    <property type="entry name" value="DUF418"/>
</dbReference>
<evidence type="ECO:0000313" key="4">
    <source>
        <dbReference type="Proteomes" id="UP001527052"/>
    </source>
</evidence>
<dbReference type="Proteomes" id="UP001527052">
    <property type="component" value="Unassembled WGS sequence"/>
</dbReference>
<proteinExistence type="predicted"/>
<gene>
    <name evidence="3" type="ORF">M5W82_00460</name>
</gene>
<feature type="transmembrane region" description="Helical" evidence="1">
    <location>
        <begin position="358"/>
        <end position="377"/>
    </location>
</feature>
<dbReference type="InterPro" id="IPR052529">
    <property type="entry name" value="Bact_Transport_Assoc"/>
</dbReference>
<feature type="transmembrane region" description="Helical" evidence="1">
    <location>
        <begin position="121"/>
        <end position="142"/>
    </location>
</feature>
<name>A0ABT4EIC9_9BACI</name>
<feature type="transmembrane region" description="Helical" evidence="1">
    <location>
        <begin position="20"/>
        <end position="41"/>
    </location>
</feature>
<feature type="transmembrane region" description="Helical" evidence="1">
    <location>
        <begin position="230"/>
        <end position="250"/>
    </location>
</feature>